<sequence length="74" mass="7535">MVSDPPGSAAAGAAVVALGTESEVWAAATGPPHNKNVRAINVVATTRLVRVTGLLPFLLHSMAAFVGNPVAFRL</sequence>
<name>A0A1Y5PB11_9MYCO</name>
<proteinExistence type="predicted"/>
<evidence type="ECO:0000313" key="1">
    <source>
        <dbReference type="EMBL" id="SBS73311.1"/>
    </source>
</evidence>
<protein>
    <submittedName>
        <fullName evidence="1">Uncharacterized protein</fullName>
    </submittedName>
</protein>
<accession>A0A1Y5PB11</accession>
<organism evidence="1">
    <name type="scientific">uncultured Mycobacterium sp</name>
    <dbReference type="NCBI Taxonomy" id="171292"/>
    <lineage>
        <taxon>Bacteria</taxon>
        <taxon>Bacillati</taxon>
        <taxon>Actinomycetota</taxon>
        <taxon>Actinomycetes</taxon>
        <taxon>Mycobacteriales</taxon>
        <taxon>Mycobacteriaceae</taxon>
        <taxon>Mycobacterium</taxon>
        <taxon>environmental samples</taxon>
    </lineage>
</organism>
<gene>
    <name evidence="1" type="ORF">MHPYR_160101</name>
</gene>
<dbReference type="EMBL" id="FLQS01000008">
    <property type="protein sequence ID" value="SBS73311.1"/>
    <property type="molecule type" value="Genomic_DNA"/>
</dbReference>
<reference evidence="1" key="1">
    <citation type="submission" date="2016-03" db="EMBL/GenBank/DDBJ databases">
        <authorList>
            <person name="Ploux O."/>
        </authorList>
    </citation>
    <scope>NUCLEOTIDE SEQUENCE</scope>
    <source>
        <strain evidence="1">UC10</strain>
    </source>
</reference>
<dbReference type="AlphaFoldDB" id="A0A1Y5PB11"/>